<protein>
    <submittedName>
        <fullName evidence="1">30977_t:CDS:1</fullName>
    </submittedName>
</protein>
<evidence type="ECO:0000313" key="2">
    <source>
        <dbReference type="Proteomes" id="UP000789901"/>
    </source>
</evidence>
<evidence type="ECO:0000313" key="1">
    <source>
        <dbReference type="EMBL" id="CAG8837379.1"/>
    </source>
</evidence>
<dbReference type="EMBL" id="CAJVQB010055750">
    <property type="protein sequence ID" value="CAG8837379.1"/>
    <property type="molecule type" value="Genomic_DNA"/>
</dbReference>
<sequence length="196" mass="22843">YDIYPKYINGGILPPFEESLIWKNVYYLSQPKSDRNIYYWRFTRTIKYAINSDILSYFGTPKYIKQSYIESNIQAVPFADTIFNESFITNSSTQANRVLYAMFQFAADPNTYLKEEREQKNEYGKSLSPFVVDSQSNGFDAKEKSDTKEHEISSILKRLENLEKSDRFYKEYIIDVSFLSFAKTDASLANNSNSSL</sequence>
<gene>
    <name evidence="1" type="ORF">GMARGA_LOCUS33471</name>
</gene>
<name>A0ABN7WPT1_GIGMA</name>
<feature type="non-terminal residue" evidence="1">
    <location>
        <position position="1"/>
    </location>
</feature>
<accession>A0ABN7WPT1</accession>
<comment type="caution">
    <text evidence="1">The sequence shown here is derived from an EMBL/GenBank/DDBJ whole genome shotgun (WGS) entry which is preliminary data.</text>
</comment>
<keyword evidence="2" id="KW-1185">Reference proteome</keyword>
<organism evidence="1 2">
    <name type="scientific">Gigaspora margarita</name>
    <dbReference type="NCBI Taxonomy" id="4874"/>
    <lineage>
        <taxon>Eukaryota</taxon>
        <taxon>Fungi</taxon>
        <taxon>Fungi incertae sedis</taxon>
        <taxon>Mucoromycota</taxon>
        <taxon>Glomeromycotina</taxon>
        <taxon>Glomeromycetes</taxon>
        <taxon>Diversisporales</taxon>
        <taxon>Gigasporaceae</taxon>
        <taxon>Gigaspora</taxon>
    </lineage>
</organism>
<proteinExistence type="predicted"/>
<reference evidence="1 2" key="1">
    <citation type="submission" date="2021-06" db="EMBL/GenBank/DDBJ databases">
        <authorList>
            <person name="Kallberg Y."/>
            <person name="Tangrot J."/>
            <person name="Rosling A."/>
        </authorList>
    </citation>
    <scope>NUCLEOTIDE SEQUENCE [LARGE SCALE GENOMIC DNA]</scope>
    <source>
        <strain evidence="1 2">120-4 pot B 10/14</strain>
    </source>
</reference>
<dbReference type="Proteomes" id="UP000789901">
    <property type="component" value="Unassembled WGS sequence"/>
</dbReference>